<dbReference type="OMA" id="LWMRRLC"/>
<protein>
    <submittedName>
        <fullName evidence="1">Uncharacterized protein</fullName>
    </submittedName>
</protein>
<dbReference type="AlphaFoldDB" id="M7ZMD6"/>
<organism evidence="1">
    <name type="scientific">Triticum urartu</name>
    <name type="common">Red wild einkorn</name>
    <name type="synonym">Crithodium urartu</name>
    <dbReference type="NCBI Taxonomy" id="4572"/>
    <lineage>
        <taxon>Eukaryota</taxon>
        <taxon>Viridiplantae</taxon>
        <taxon>Streptophyta</taxon>
        <taxon>Embryophyta</taxon>
        <taxon>Tracheophyta</taxon>
        <taxon>Spermatophyta</taxon>
        <taxon>Magnoliopsida</taxon>
        <taxon>Liliopsida</taxon>
        <taxon>Poales</taxon>
        <taxon>Poaceae</taxon>
        <taxon>BOP clade</taxon>
        <taxon>Pooideae</taxon>
        <taxon>Triticodae</taxon>
        <taxon>Triticeae</taxon>
        <taxon>Triticinae</taxon>
        <taxon>Triticum</taxon>
    </lineage>
</organism>
<evidence type="ECO:0000313" key="1">
    <source>
        <dbReference type="EMBL" id="EMS60811.1"/>
    </source>
</evidence>
<sequence>MEDGRGDNFLWMRRLCSWVFMEDGRWDSILWMQQAVQMYHILNFESCLLNYSSPPPLLLPVVTLVATPGTGCPSIEGGLCPCSADHPVTSSVCGECLYSSV</sequence>
<name>M7ZMD6_TRIUA</name>
<proteinExistence type="predicted"/>
<reference evidence="1" key="1">
    <citation type="journal article" date="2013" name="Nature">
        <title>Draft genome of the wheat A-genome progenitor Triticum urartu.</title>
        <authorList>
            <person name="Ling H.Q."/>
            <person name="Zhao S."/>
            <person name="Liu D."/>
            <person name="Wang J."/>
            <person name="Sun H."/>
            <person name="Zhang C."/>
            <person name="Fan H."/>
            <person name="Li D."/>
            <person name="Dong L."/>
            <person name="Tao Y."/>
            <person name="Gao C."/>
            <person name="Wu H."/>
            <person name="Li Y."/>
            <person name="Cui Y."/>
            <person name="Guo X."/>
            <person name="Zheng S."/>
            <person name="Wang B."/>
            <person name="Yu K."/>
            <person name="Liang Q."/>
            <person name="Yang W."/>
            <person name="Lou X."/>
            <person name="Chen J."/>
            <person name="Feng M."/>
            <person name="Jian J."/>
            <person name="Zhang X."/>
            <person name="Luo G."/>
            <person name="Jiang Y."/>
            <person name="Liu J."/>
            <person name="Wang Z."/>
            <person name="Sha Y."/>
            <person name="Zhang B."/>
            <person name="Wu H."/>
            <person name="Tang D."/>
            <person name="Shen Q."/>
            <person name="Xue P."/>
            <person name="Zou S."/>
            <person name="Wang X."/>
            <person name="Liu X."/>
            <person name="Wang F."/>
            <person name="Yang Y."/>
            <person name="An X."/>
            <person name="Dong Z."/>
            <person name="Zhang K."/>
            <person name="Zhang X."/>
            <person name="Luo M.C."/>
            <person name="Dvorak J."/>
            <person name="Tong Y."/>
            <person name="Wang J."/>
            <person name="Yang H."/>
            <person name="Li Z."/>
            <person name="Wang D."/>
            <person name="Zhang A."/>
            <person name="Wang J."/>
        </authorList>
    </citation>
    <scope>NUCLEOTIDE SEQUENCE</scope>
</reference>
<dbReference type="EMBL" id="KD104694">
    <property type="protein sequence ID" value="EMS60811.1"/>
    <property type="molecule type" value="Genomic_DNA"/>
</dbReference>
<gene>
    <name evidence="1" type="ORF">TRIUR3_16034</name>
</gene>
<accession>M7ZMD6</accession>